<keyword evidence="2" id="KW-1185">Reference proteome</keyword>
<evidence type="ECO:0000313" key="2">
    <source>
        <dbReference type="Proteomes" id="UP000219338"/>
    </source>
</evidence>
<evidence type="ECO:0000313" key="1">
    <source>
        <dbReference type="EMBL" id="SJL14373.1"/>
    </source>
</evidence>
<name>A0A284S037_ARMOS</name>
<protein>
    <submittedName>
        <fullName evidence="1">Uncharacterized protein</fullName>
    </submittedName>
</protein>
<sequence length="124" mass="13841">MDEFLSLVLPEFIAPEDAPFLIEMPDISIVPVNEESTPGLPGTMICQTPGVILAEIQTPLIVQSLSLNYSWVFKGYALHGSQVHLRTFLDRSAYSLNSLALAIKPIRTTFMGYDYNWIDATFES</sequence>
<dbReference type="Proteomes" id="UP000219338">
    <property type="component" value="Unassembled WGS sequence"/>
</dbReference>
<organism evidence="1 2">
    <name type="scientific">Armillaria ostoyae</name>
    <name type="common">Armillaria root rot fungus</name>
    <dbReference type="NCBI Taxonomy" id="47428"/>
    <lineage>
        <taxon>Eukaryota</taxon>
        <taxon>Fungi</taxon>
        <taxon>Dikarya</taxon>
        <taxon>Basidiomycota</taxon>
        <taxon>Agaricomycotina</taxon>
        <taxon>Agaricomycetes</taxon>
        <taxon>Agaricomycetidae</taxon>
        <taxon>Agaricales</taxon>
        <taxon>Marasmiineae</taxon>
        <taxon>Physalacriaceae</taxon>
        <taxon>Armillaria</taxon>
    </lineage>
</organism>
<dbReference type="AlphaFoldDB" id="A0A284S037"/>
<proteinExistence type="predicted"/>
<accession>A0A284S037</accession>
<dbReference type="EMBL" id="FUEG01000023">
    <property type="protein sequence ID" value="SJL14373.1"/>
    <property type="molecule type" value="Genomic_DNA"/>
</dbReference>
<gene>
    <name evidence="1" type="ORF">ARMOST_17829</name>
</gene>
<reference evidence="2" key="1">
    <citation type="journal article" date="2017" name="Nat. Ecol. Evol.">
        <title>Genome expansion and lineage-specific genetic innovations in the forest pathogenic fungi Armillaria.</title>
        <authorList>
            <person name="Sipos G."/>
            <person name="Prasanna A.N."/>
            <person name="Walter M.C."/>
            <person name="O'Connor E."/>
            <person name="Balint B."/>
            <person name="Krizsan K."/>
            <person name="Kiss B."/>
            <person name="Hess J."/>
            <person name="Varga T."/>
            <person name="Slot J."/>
            <person name="Riley R."/>
            <person name="Boka B."/>
            <person name="Rigling D."/>
            <person name="Barry K."/>
            <person name="Lee J."/>
            <person name="Mihaltcheva S."/>
            <person name="LaButti K."/>
            <person name="Lipzen A."/>
            <person name="Waldron R."/>
            <person name="Moloney N.M."/>
            <person name="Sperisen C."/>
            <person name="Kredics L."/>
            <person name="Vagvoelgyi C."/>
            <person name="Patrignani A."/>
            <person name="Fitzpatrick D."/>
            <person name="Nagy I."/>
            <person name="Doyle S."/>
            <person name="Anderson J.B."/>
            <person name="Grigoriev I.V."/>
            <person name="Gueldener U."/>
            <person name="Muensterkoetter M."/>
            <person name="Nagy L.G."/>
        </authorList>
    </citation>
    <scope>NUCLEOTIDE SEQUENCE [LARGE SCALE GENOMIC DNA]</scope>
    <source>
        <strain evidence="2">C18/9</strain>
    </source>
</reference>
<dbReference type="OrthoDB" id="10562857at2759"/>